<evidence type="ECO:0000256" key="9">
    <source>
        <dbReference type="SAM" id="MobiDB-lite"/>
    </source>
</evidence>
<reference evidence="12 13" key="1">
    <citation type="submission" date="2019-06" db="EMBL/GenBank/DDBJ databases">
        <title>A chromosome-scale genome assembly of the European perch, Perca fluviatilis.</title>
        <authorList>
            <person name="Roques C."/>
            <person name="Zahm M."/>
            <person name="Cabau C."/>
            <person name="Klopp C."/>
            <person name="Bouchez O."/>
            <person name="Donnadieu C."/>
            <person name="Kuhl H."/>
            <person name="Gislard M."/>
            <person name="Guendouz S."/>
            <person name="Journot L."/>
            <person name="Haffray P."/>
            <person name="Bestin A."/>
            <person name="Morvezen R."/>
            <person name="Feron R."/>
            <person name="Wen M."/>
            <person name="Jouanno E."/>
            <person name="Herpin A."/>
            <person name="Schartl M."/>
            <person name="Postlethwait J."/>
            <person name="Schaerlinger B."/>
            <person name="Chardard D."/>
            <person name="Lecocq T."/>
            <person name="Poncet C."/>
            <person name="Jaffrelo L."/>
            <person name="Lampietro C."/>
            <person name="Guiguen Y."/>
        </authorList>
    </citation>
    <scope>NUCLEOTIDE SEQUENCE [LARGE SCALE GENOMIC DNA]</scope>
    <source>
        <tissue evidence="12">Blood</tissue>
    </source>
</reference>
<keyword evidence="4 10" id="KW-1133">Transmembrane helix</keyword>
<dbReference type="PANTHER" id="PTHR11494">
    <property type="entry name" value="CYTOTOXIC T-LYMPHOCYTE PROTEIN"/>
    <property type="match status" value="1"/>
</dbReference>
<dbReference type="Gene3D" id="2.60.40.10">
    <property type="entry name" value="Immunoglobulins"/>
    <property type="match status" value="1"/>
</dbReference>
<feature type="signal peptide" evidence="11">
    <location>
        <begin position="1"/>
        <end position="19"/>
    </location>
</feature>
<feature type="chain" id="PRO_5025414832" evidence="11">
    <location>
        <begin position="20"/>
        <end position="213"/>
    </location>
</feature>
<dbReference type="GO" id="GO:0050852">
    <property type="term" value="P:T cell receptor signaling pathway"/>
    <property type="evidence" value="ECO:0007669"/>
    <property type="project" value="TreeGrafter"/>
</dbReference>
<evidence type="ECO:0000256" key="1">
    <source>
        <dbReference type="ARBA" id="ARBA00004479"/>
    </source>
</evidence>
<evidence type="ECO:0000256" key="10">
    <source>
        <dbReference type="SAM" id="Phobius"/>
    </source>
</evidence>
<dbReference type="Proteomes" id="UP000465112">
    <property type="component" value="Chromosome 24"/>
</dbReference>
<evidence type="ECO:0000256" key="8">
    <source>
        <dbReference type="ARBA" id="ARBA00023319"/>
    </source>
</evidence>
<evidence type="ECO:0000256" key="5">
    <source>
        <dbReference type="ARBA" id="ARBA00023136"/>
    </source>
</evidence>
<proteinExistence type="predicted"/>
<evidence type="ECO:0000256" key="3">
    <source>
        <dbReference type="ARBA" id="ARBA00022729"/>
    </source>
</evidence>
<evidence type="ECO:0000256" key="6">
    <source>
        <dbReference type="ARBA" id="ARBA00023157"/>
    </source>
</evidence>
<gene>
    <name evidence="12" type="ORF">PFLUV_G00272490</name>
</gene>
<feature type="compositionally biased region" description="Basic residues" evidence="9">
    <location>
        <begin position="195"/>
        <end position="204"/>
    </location>
</feature>
<organism evidence="12 13">
    <name type="scientific">Perca fluviatilis</name>
    <name type="common">European perch</name>
    <dbReference type="NCBI Taxonomy" id="8168"/>
    <lineage>
        <taxon>Eukaryota</taxon>
        <taxon>Metazoa</taxon>
        <taxon>Chordata</taxon>
        <taxon>Craniata</taxon>
        <taxon>Vertebrata</taxon>
        <taxon>Euteleostomi</taxon>
        <taxon>Actinopterygii</taxon>
        <taxon>Neopterygii</taxon>
        <taxon>Teleostei</taxon>
        <taxon>Neoteleostei</taxon>
        <taxon>Acanthomorphata</taxon>
        <taxon>Eupercaria</taxon>
        <taxon>Perciformes</taxon>
        <taxon>Percoidei</taxon>
        <taxon>Percidae</taxon>
        <taxon>Percinae</taxon>
        <taxon>Perca</taxon>
    </lineage>
</organism>
<dbReference type="InterPro" id="IPR036179">
    <property type="entry name" value="Ig-like_dom_sf"/>
</dbReference>
<keyword evidence="6" id="KW-1015">Disulfide bond</keyword>
<feature type="region of interest" description="Disordered" evidence="9">
    <location>
        <begin position="187"/>
        <end position="213"/>
    </location>
</feature>
<evidence type="ECO:0000256" key="4">
    <source>
        <dbReference type="ARBA" id="ARBA00022989"/>
    </source>
</evidence>
<keyword evidence="7" id="KW-0325">Glycoprotein</keyword>
<keyword evidence="5 10" id="KW-0472">Membrane</keyword>
<evidence type="ECO:0000256" key="2">
    <source>
        <dbReference type="ARBA" id="ARBA00022692"/>
    </source>
</evidence>
<accession>A0A6A5E6V8</accession>
<evidence type="ECO:0000256" key="7">
    <source>
        <dbReference type="ARBA" id="ARBA00023180"/>
    </source>
</evidence>
<dbReference type="SUPFAM" id="SSF48726">
    <property type="entry name" value="Immunoglobulin"/>
    <property type="match status" value="1"/>
</dbReference>
<dbReference type="InterPro" id="IPR013783">
    <property type="entry name" value="Ig-like_fold"/>
</dbReference>
<evidence type="ECO:0000313" key="13">
    <source>
        <dbReference type="Proteomes" id="UP000465112"/>
    </source>
</evidence>
<comment type="subcellular location">
    <subcellularLocation>
        <location evidence="1">Membrane</location>
        <topology evidence="1">Single-pass type I membrane protein</topology>
    </subcellularLocation>
</comment>
<evidence type="ECO:0000313" key="12">
    <source>
        <dbReference type="EMBL" id="KAF1371764.1"/>
    </source>
</evidence>
<keyword evidence="13" id="KW-1185">Reference proteome</keyword>
<dbReference type="GO" id="GO:0009897">
    <property type="term" value="C:external side of plasma membrane"/>
    <property type="evidence" value="ECO:0007669"/>
    <property type="project" value="TreeGrafter"/>
</dbReference>
<keyword evidence="8" id="KW-0393">Immunoglobulin domain</keyword>
<keyword evidence="3 11" id="KW-0732">Signal</keyword>
<dbReference type="EMBL" id="VHII01000024">
    <property type="protein sequence ID" value="KAF1371764.1"/>
    <property type="molecule type" value="Genomic_DNA"/>
</dbReference>
<dbReference type="PANTHER" id="PTHR11494:SF9">
    <property type="entry name" value="SI:DKEY-1H24.6"/>
    <property type="match status" value="1"/>
</dbReference>
<dbReference type="OrthoDB" id="8654606at2759"/>
<name>A0A6A5E6V8_PERFL</name>
<dbReference type="InterPro" id="IPR040216">
    <property type="entry name" value="CTLA4/CD28"/>
</dbReference>
<keyword evidence="2 10" id="KW-0812">Transmembrane</keyword>
<feature type="transmembrane region" description="Helical" evidence="10">
    <location>
        <begin position="152"/>
        <end position="178"/>
    </location>
</feature>
<dbReference type="GO" id="GO:0042129">
    <property type="term" value="P:regulation of T cell proliferation"/>
    <property type="evidence" value="ECO:0007669"/>
    <property type="project" value="InterPro"/>
</dbReference>
<comment type="caution">
    <text evidence="12">The sequence shown here is derived from an EMBL/GenBank/DDBJ whole genome shotgun (WGS) entry which is preliminary data.</text>
</comment>
<evidence type="ECO:0000256" key="11">
    <source>
        <dbReference type="SAM" id="SignalP"/>
    </source>
</evidence>
<protein>
    <submittedName>
        <fullName evidence="12">Uncharacterized protein</fullName>
    </submittedName>
</protein>
<sequence>MRACWMFMILLSCSLRTKSQSIRKDQLKIECVPANGNVSVPCPESAKGTDVTFELIKDDKVISNHRCNPDNNTCQCKPPCTRVGVELHQKKNTSVSFMLTGVNASSHGIYRCEATVTYPPPLRTEHSTLLSLVLVEGHQYQCPGGDQNNGFLWLWILGLVLCGIYSVIVTIIASIIWVKWRRSDSQSDYMNTKPKATRNRKKRGFQNPIPRHF</sequence>
<dbReference type="AlphaFoldDB" id="A0A6A5E6V8"/>